<keyword evidence="1" id="KW-0690">Ribosome biogenesis</keyword>
<keyword evidence="1" id="KW-0813">Transport</keyword>
<dbReference type="GO" id="GO:0005730">
    <property type="term" value="C:nucleolus"/>
    <property type="evidence" value="ECO:0007669"/>
    <property type="project" value="UniProtKB-SubCell"/>
</dbReference>
<dbReference type="Proteomes" id="UP000265520">
    <property type="component" value="Unassembled WGS sequence"/>
</dbReference>
<proteinExistence type="inferred from homology"/>
<comment type="similarity">
    <text evidence="1">Belongs to the SDA1 family.</text>
</comment>
<dbReference type="AlphaFoldDB" id="A0A392SBB4"/>
<keyword evidence="1" id="KW-0539">Nucleus</keyword>
<dbReference type="GO" id="GO:0042273">
    <property type="term" value="P:ribosomal large subunit biogenesis"/>
    <property type="evidence" value="ECO:0007669"/>
    <property type="project" value="UniProtKB-UniRule"/>
</dbReference>
<comment type="caution">
    <text evidence="2">The sequence shown here is derived from an EMBL/GenBank/DDBJ whole genome shotgun (WGS) entry which is preliminary data.</text>
</comment>
<keyword evidence="1" id="KW-0653">Protein transport</keyword>
<name>A0A392SBB4_9FABA</name>
<evidence type="ECO:0000313" key="2">
    <source>
        <dbReference type="EMBL" id="MCI45250.1"/>
    </source>
</evidence>
<accession>A0A392SBB4</accession>
<sequence length="89" mass="9810">MPSRGVPLAEALLPSGRNPERLSLPALQSKMKCDPEGYESELLLVRSQFDSSLELFKQQAAMNFTSISGISNDPTVARDLSERAMFLSH</sequence>
<evidence type="ECO:0000313" key="3">
    <source>
        <dbReference type="Proteomes" id="UP000265520"/>
    </source>
</evidence>
<evidence type="ECO:0000256" key="1">
    <source>
        <dbReference type="RuleBase" id="RU365057"/>
    </source>
</evidence>
<dbReference type="PANTHER" id="PTHR12730:SF0">
    <property type="entry name" value="PROTEIN SDA1 HOMOLOG"/>
    <property type="match status" value="1"/>
</dbReference>
<dbReference type="GO" id="GO:0015031">
    <property type="term" value="P:protein transport"/>
    <property type="evidence" value="ECO:0007669"/>
    <property type="project" value="UniProtKB-KW"/>
</dbReference>
<dbReference type="EMBL" id="LXQA010341436">
    <property type="protein sequence ID" value="MCI45250.1"/>
    <property type="molecule type" value="Genomic_DNA"/>
</dbReference>
<feature type="non-terminal residue" evidence="2">
    <location>
        <position position="89"/>
    </location>
</feature>
<comment type="subcellular location">
    <subcellularLocation>
        <location evidence="1">Nucleus</location>
        <location evidence="1">Nucleolus</location>
    </subcellularLocation>
</comment>
<organism evidence="2 3">
    <name type="scientific">Trifolium medium</name>
    <dbReference type="NCBI Taxonomy" id="97028"/>
    <lineage>
        <taxon>Eukaryota</taxon>
        <taxon>Viridiplantae</taxon>
        <taxon>Streptophyta</taxon>
        <taxon>Embryophyta</taxon>
        <taxon>Tracheophyta</taxon>
        <taxon>Spermatophyta</taxon>
        <taxon>Magnoliopsida</taxon>
        <taxon>eudicotyledons</taxon>
        <taxon>Gunneridae</taxon>
        <taxon>Pentapetalae</taxon>
        <taxon>rosids</taxon>
        <taxon>fabids</taxon>
        <taxon>Fabales</taxon>
        <taxon>Fabaceae</taxon>
        <taxon>Papilionoideae</taxon>
        <taxon>50 kb inversion clade</taxon>
        <taxon>NPAAA clade</taxon>
        <taxon>Hologalegina</taxon>
        <taxon>IRL clade</taxon>
        <taxon>Trifolieae</taxon>
        <taxon>Trifolium</taxon>
    </lineage>
</organism>
<dbReference type="InterPro" id="IPR027312">
    <property type="entry name" value="Sda1"/>
</dbReference>
<dbReference type="PANTHER" id="PTHR12730">
    <property type="entry name" value="HSDA/SDA1-RELATED"/>
    <property type="match status" value="1"/>
</dbReference>
<reference evidence="2 3" key="1">
    <citation type="journal article" date="2018" name="Front. Plant Sci.">
        <title>Red Clover (Trifolium pratense) and Zigzag Clover (T. medium) - A Picture of Genomic Similarities and Differences.</title>
        <authorList>
            <person name="Dluhosova J."/>
            <person name="Istvanek J."/>
            <person name="Nedelnik J."/>
            <person name="Repkova J."/>
        </authorList>
    </citation>
    <scope>NUCLEOTIDE SEQUENCE [LARGE SCALE GENOMIC DNA]</scope>
    <source>
        <strain evidence="3">cv. 10/8</strain>
        <tissue evidence="2">Leaf</tissue>
    </source>
</reference>
<comment type="function">
    <text evidence="1">Required for 60S pre-ribosomal subunits export to the cytoplasm.</text>
</comment>
<dbReference type="GO" id="GO:0000055">
    <property type="term" value="P:ribosomal large subunit export from nucleus"/>
    <property type="evidence" value="ECO:0007669"/>
    <property type="project" value="UniProtKB-UniRule"/>
</dbReference>
<protein>
    <recommendedName>
        <fullName evidence="1">Protein SDA1</fullName>
    </recommendedName>
</protein>
<keyword evidence="3" id="KW-1185">Reference proteome</keyword>